<reference evidence="2" key="1">
    <citation type="journal article" date="2021" name="BMC Genomics">
        <title>Chromosome-level genome assembly and manually-curated proteome of model necrotroph Parastagonospora nodorum Sn15 reveals a genome-wide trove of candidate effector homologs, and redundancy of virulence-related functions within an accessory chromosome.</title>
        <authorList>
            <person name="Bertazzoni S."/>
            <person name="Jones D.A.B."/>
            <person name="Phan H.T."/>
            <person name="Tan K.-C."/>
            <person name="Hane J.K."/>
        </authorList>
    </citation>
    <scope>NUCLEOTIDE SEQUENCE [LARGE SCALE GENOMIC DNA]</scope>
    <source>
        <strain evidence="2">SN15 / ATCC MYA-4574 / FGSC 10173)</strain>
    </source>
</reference>
<proteinExistence type="predicted"/>
<protein>
    <submittedName>
        <fullName evidence="1">Uncharacterized protein</fullName>
    </submittedName>
</protein>
<dbReference type="AlphaFoldDB" id="A0A7U2EZ18"/>
<organism evidence="1 2">
    <name type="scientific">Phaeosphaeria nodorum (strain SN15 / ATCC MYA-4574 / FGSC 10173)</name>
    <name type="common">Glume blotch fungus</name>
    <name type="synonym">Parastagonospora nodorum</name>
    <dbReference type="NCBI Taxonomy" id="321614"/>
    <lineage>
        <taxon>Eukaryota</taxon>
        <taxon>Fungi</taxon>
        <taxon>Dikarya</taxon>
        <taxon>Ascomycota</taxon>
        <taxon>Pezizomycotina</taxon>
        <taxon>Dothideomycetes</taxon>
        <taxon>Pleosporomycetidae</taxon>
        <taxon>Pleosporales</taxon>
        <taxon>Pleosporineae</taxon>
        <taxon>Phaeosphaeriaceae</taxon>
        <taxon>Parastagonospora</taxon>
    </lineage>
</organism>
<dbReference type="EMBL" id="CP069025">
    <property type="protein sequence ID" value="QRC93559.1"/>
    <property type="molecule type" value="Genomic_DNA"/>
</dbReference>
<keyword evidence="2" id="KW-1185">Reference proteome</keyword>
<dbReference type="VEuPathDB" id="FungiDB:JI435_404070"/>
<dbReference type="Proteomes" id="UP000663193">
    <property type="component" value="Chromosome 3"/>
</dbReference>
<evidence type="ECO:0000313" key="2">
    <source>
        <dbReference type="Proteomes" id="UP000663193"/>
    </source>
</evidence>
<name>A0A7U2EZ18_PHANO</name>
<gene>
    <name evidence="1" type="ORF">JI435_404070</name>
</gene>
<accession>A0A7U2EZ18</accession>
<evidence type="ECO:0000313" key="1">
    <source>
        <dbReference type="EMBL" id="QRC93559.1"/>
    </source>
</evidence>
<sequence length="96" mass="10721">MTPGMAQSSDVWMLGLRLETPRVSINSATRAREIHWPLCRPHVMSLKATICSDDSCPNAEVHAMKQATALDDPIPLESLSRYRNYSCSLCLNFLPC</sequence>